<keyword evidence="1" id="KW-0812">Transmembrane</keyword>
<organism evidence="2 3">
    <name type="scientific">Sulfitobacter delicatus</name>
    <dbReference type="NCBI Taxonomy" id="218672"/>
    <lineage>
        <taxon>Bacteria</taxon>
        <taxon>Pseudomonadati</taxon>
        <taxon>Pseudomonadota</taxon>
        <taxon>Alphaproteobacteria</taxon>
        <taxon>Rhodobacterales</taxon>
        <taxon>Roseobacteraceae</taxon>
        <taxon>Sulfitobacter</taxon>
    </lineage>
</organism>
<dbReference type="STRING" id="218672.SAMN04489759_107123"/>
<dbReference type="AlphaFoldDB" id="A0A1G7U0Q3"/>
<proteinExistence type="predicted"/>
<accession>A0A1G7U0Q3</accession>
<evidence type="ECO:0000256" key="1">
    <source>
        <dbReference type="SAM" id="Phobius"/>
    </source>
</evidence>
<dbReference type="RefSeq" id="WP_093743006.1">
    <property type="nucleotide sequence ID" value="NZ_FNBP01000007.1"/>
</dbReference>
<evidence type="ECO:0000313" key="3">
    <source>
        <dbReference type="Proteomes" id="UP000199399"/>
    </source>
</evidence>
<sequence length="165" mass="18048">MTKDRLFWLSIATVLAFATLAGFAETQLRVDGMGVFDARLLGYTLAEARAYLAALTPDQTALYGGQFRLADTAFPALLALALLLWVRRYAKGGFRLALTMAVALYLAADYTENMLIGRLLELGPEGITGQTVATASLFTQAKWAILALNLAAISLLWARNRRTMR</sequence>
<keyword evidence="1" id="KW-0472">Membrane</keyword>
<evidence type="ECO:0000313" key="2">
    <source>
        <dbReference type="EMBL" id="SDG41235.1"/>
    </source>
</evidence>
<reference evidence="3" key="1">
    <citation type="submission" date="2016-10" db="EMBL/GenBank/DDBJ databases">
        <authorList>
            <person name="Varghese N."/>
            <person name="Submissions S."/>
        </authorList>
    </citation>
    <scope>NUCLEOTIDE SEQUENCE [LARGE SCALE GENOMIC DNA]</scope>
    <source>
        <strain evidence="3">DSM 16477</strain>
    </source>
</reference>
<keyword evidence="3" id="KW-1185">Reference proteome</keyword>
<dbReference type="Proteomes" id="UP000199399">
    <property type="component" value="Unassembled WGS sequence"/>
</dbReference>
<name>A0A1G7U0Q3_9RHOB</name>
<dbReference type="OrthoDB" id="7724269at2"/>
<feature type="transmembrane region" description="Helical" evidence="1">
    <location>
        <begin position="93"/>
        <end position="111"/>
    </location>
</feature>
<feature type="transmembrane region" description="Helical" evidence="1">
    <location>
        <begin position="141"/>
        <end position="158"/>
    </location>
</feature>
<dbReference type="EMBL" id="FNBP01000007">
    <property type="protein sequence ID" value="SDG41235.1"/>
    <property type="molecule type" value="Genomic_DNA"/>
</dbReference>
<keyword evidence="1" id="KW-1133">Transmembrane helix</keyword>
<protein>
    <recommendedName>
        <fullName evidence="4">DUF1772 domain-containing protein</fullName>
    </recommendedName>
</protein>
<gene>
    <name evidence="2" type="ORF">SAMN04489759_107123</name>
</gene>
<feature type="transmembrane region" description="Helical" evidence="1">
    <location>
        <begin position="67"/>
        <end position="86"/>
    </location>
</feature>
<evidence type="ECO:0008006" key="4">
    <source>
        <dbReference type="Google" id="ProtNLM"/>
    </source>
</evidence>